<keyword evidence="1" id="KW-0808">Transferase</keyword>
<keyword evidence="2 5" id="KW-0547">Nucleotide-binding</keyword>
<dbReference type="Pfam" id="PF00069">
    <property type="entry name" value="Pkinase"/>
    <property type="match status" value="1"/>
</dbReference>
<evidence type="ECO:0000256" key="6">
    <source>
        <dbReference type="RuleBase" id="RU000304"/>
    </source>
</evidence>
<evidence type="ECO:0000259" key="7">
    <source>
        <dbReference type="PROSITE" id="PS50011"/>
    </source>
</evidence>
<organism evidence="8">
    <name type="scientific">Hemiselmis tepida</name>
    <dbReference type="NCBI Taxonomy" id="464990"/>
    <lineage>
        <taxon>Eukaryota</taxon>
        <taxon>Cryptophyceae</taxon>
        <taxon>Cryptomonadales</taxon>
        <taxon>Hemiselmidaceae</taxon>
        <taxon>Hemiselmis</taxon>
    </lineage>
</organism>
<dbReference type="InterPro" id="IPR008271">
    <property type="entry name" value="Ser/Thr_kinase_AS"/>
</dbReference>
<dbReference type="EMBL" id="HBFN01015371">
    <property type="protein sequence ID" value="CAD8795242.1"/>
    <property type="molecule type" value="Transcribed_RNA"/>
</dbReference>
<evidence type="ECO:0000256" key="3">
    <source>
        <dbReference type="ARBA" id="ARBA00022777"/>
    </source>
</evidence>
<dbReference type="PROSITE" id="PS00107">
    <property type="entry name" value="PROTEIN_KINASE_ATP"/>
    <property type="match status" value="1"/>
</dbReference>
<protein>
    <recommendedName>
        <fullName evidence="7">Protein kinase domain-containing protein</fullName>
    </recommendedName>
</protein>
<dbReference type="PROSITE" id="PS00108">
    <property type="entry name" value="PROTEIN_KINASE_ST"/>
    <property type="match status" value="1"/>
</dbReference>
<dbReference type="Gene3D" id="3.30.200.20">
    <property type="entry name" value="Phosphorylase Kinase, domain 1"/>
    <property type="match status" value="1"/>
</dbReference>
<dbReference type="SMART" id="SM00220">
    <property type="entry name" value="S_TKc"/>
    <property type="match status" value="1"/>
</dbReference>
<dbReference type="SUPFAM" id="SSF56112">
    <property type="entry name" value="Protein kinase-like (PK-like)"/>
    <property type="match status" value="1"/>
</dbReference>
<dbReference type="PANTHER" id="PTHR44329:SF288">
    <property type="entry name" value="MITOGEN-ACTIVATED PROTEIN KINASE KINASE KINASE 20"/>
    <property type="match status" value="1"/>
</dbReference>
<accession>A0A7S0VQ00</accession>
<feature type="domain" description="Protein kinase" evidence="7">
    <location>
        <begin position="30"/>
        <end position="292"/>
    </location>
</feature>
<dbReference type="InterPro" id="IPR017441">
    <property type="entry name" value="Protein_kinase_ATP_BS"/>
</dbReference>
<dbReference type="GO" id="GO:0005524">
    <property type="term" value="F:ATP binding"/>
    <property type="evidence" value="ECO:0007669"/>
    <property type="project" value="UniProtKB-UniRule"/>
</dbReference>
<comment type="similarity">
    <text evidence="6">Belongs to the protein kinase superfamily.</text>
</comment>
<keyword evidence="6" id="KW-0723">Serine/threonine-protein kinase</keyword>
<dbReference type="Gene3D" id="1.10.510.10">
    <property type="entry name" value="Transferase(Phosphotransferase) domain 1"/>
    <property type="match status" value="1"/>
</dbReference>
<dbReference type="InterPro" id="IPR000719">
    <property type="entry name" value="Prot_kinase_dom"/>
</dbReference>
<dbReference type="GO" id="GO:0004674">
    <property type="term" value="F:protein serine/threonine kinase activity"/>
    <property type="evidence" value="ECO:0007669"/>
    <property type="project" value="UniProtKB-KW"/>
</dbReference>
<evidence type="ECO:0000256" key="1">
    <source>
        <dbReference type="ARBA" id="ARBA00022679"/>
    </source>
</evidence>
<dbReference type="PIRSF" id="PIRSF000654">
    <property type="entry name" value="Integrin-linked_kinase"/>
    <property type="match status" value="1"/>
</dbReference>
<dbReference type="AlphaFoldDB" id="A0A7S0VQ00"/>
<keyword evidence="4 5" id="KW-0067">ATP-binding</keyword>
<dbReference type="PROSITE" id="PS50011">
    <property type="entry name" value="PROTEIN_KINASE_DOM"/>
    <property type="match status" value="1"/>
</dbReference>
<evidence type="ECO:0000256" key="2">
    <source>
        <dbReference type="ARBA" id="ARBA00022741"/>
    </source>
</evidence>
<feature type="binding site" evidence="5">
    <location>
        <position position="58"/>
    </location>
    <ligand>
        <name>ATP</name>
        <dbReference type="ChEBI" id="CHEBI:30616"/>
    </ligand>
</feature>
<dbReference type="PANTHER" id="PTHR44329">
    <property type="entry name" value="SERINE/THREONINE-PROTEIN KINASE TNNI3K-RELATED"/>
    <property type="match status" value="1"/>
</dbReference>
<proteinExistence type="inferred from homology"/>
<gene>
    <name evidence="8" type="ORF">HTEP1355_LOCUS8882</name>
</gene>
<keyword evidence="3" id="KW-0418">Kinase</keyword>
<sequence length="309" mass="34286">MASLDTTVHNPESAFGNVKSGNWEVNLSDISWGNKIGEGAMGVIYKAKLRGRECVAKKLKQNIGPQSQAYKDLIMELEILTSVGHHPNLVEFYGACIVDLTSPIILEELVKGPNLETFMTQKYVKLERNTVYGWTLDIVRALDFLHNRNPIIIHRDLKPANLMLTADYSVVKLADFGMSKKVDAAKRDQSQHKGHTGTVRYMAPEVISQRTGNYTEKADIYSAALIIWYIAAGRRPAINDMGRLEARPELEAIQWPEFEALIGKMWAQSPQQRPSAGECIRTLAGMPGRPDLTMGTAPKSLKGGCCSVQ</sequence>
<dbReference type="InterPro" id="IPR011009">
    <property type="entry name" value="Kinase-like_dom_sf"/>
</dbReference>
<dbReference type="InterPro" id="IPR051681">
    <property type="entry name" value="Ser/Thr_Kinases-Pseudokinases"/>
</dbReference>
<evidence type="ECO:0000256" key="4">
    <source>
        <dbReference type="ARBA" id="ARBA00022840"/>
    </source>
</evidence>
<evidence type="ECO:0000313" key="8">
    <source>
        <dbReference type="EMBL" id="CAD8795242.1"/>
    </source>
</evidence>
<evidence type="ECO:0000256" key="5">
    <source>
        <dbReference type="PROSITE-ProRule" id="PRU10141"/>
    </source>
</evidence>
<name>A0A7S0VQ00_9CRYP</name>
<reference evidence="8" key="1">
    <citation type="submission" date="2021-01" db="EMBL/GenBank/DDBJ databases">
        <authorList>
            <person name="Corre E."/>
            <person name="Pelletier E."/>
            <person name="Niang G."/>
            <person name="Scheremetjew M."/>
            <person name="Finn R."/>
            <person name="Kale V."/>
            <person name="Holt S."/>
            <person name="Cochrane G."/>
            <person name="Meng A."/>
            <person name="Brown T."/>
            <person name="Cohen L."/>
        </authorList>
    </citation>
    <scope>NUCLEOTIDE SEQUENCE</scope>
    <source>
        <strain evidence="8">CCMP443</strain>
    </source>
</reference>